<dbReference type="EMBL" id="LAZR01001681">
    <property type="protein sequence ID" value="KKN40890.1"/>
    <property type="molecule type" value="Genomic_DNA"/>
</dbReference>
<organism evidence="1">
    <name type="scientific">marine sediment metagenome</name>
    <dbReference type="NCBI Taxonomy" id="412755"/>
    <lineage>
        <taxon>unclassified sequences</taxon>
        <taxon>metagenomes</taxon>
        <taxon>ecological metagenomes</taxon>
    </lineage>
</organism>
<dbReference type="AlphaFoldDB" id="A0A0F9QAA5"/>
<comment type="caution">
    <text evidence="1">The sequence shown here is derived from an EMBL/GenBank/DDBJ whole genome shotgun (WGS) entry which is preliminary data.</text>
</comment>
<name>A0A0F9QAA5_9ZZZZ</name>
<proteinExistence type="predicted"/>
<reference evidence="1" key="1">
    <citation type="journal article" date="2015" name="Nature">
        <title>Complex archaea that bridge the gap between prokaryotes and eukaryotes.</title>
        <authorList>
            <person name="Spang A."/>
            <person name="Saw J.H."/>
            <person name="Jorgensen S.L."/>
            <person name="Zaremba-Niedzwiedzka K."/>
            <person name="Martijn J."/>
            <person name="Lind A.E."/>
            <person name="van Eijk R."/>
            <person name="Schleper C."/>
            <person name="Guy L."/>
            <person name="Ettema T.J."/>
        </authorList>
    </citation>
    <scope>NUCLEOTIDE SEQUENCE</scope>
</reference>
<evidence type="ECO:0000313" key="1">
    <source>
        <dbReference type="EMBL" id="KKN40890.1"/>
    </source>
</evidence>
<gene>
    <name evidence="1" type="ORF">LCGC14_0729120</name>
</gene>
<accession>A0A0F9QAA5</accession>
<sequence>MTKTIHLLKETKRELTYFWKDKSDGGRMVLKHFAVCGTKEHANIDADFMTKWIWDEEFLKDEKWIRYLLKQSWDRWKKGKVVKIFDRKMCKKCLPKIKEKTGIDYS</sequence>
<protein>
    <submittedName>
        <fullName evidence="1">Uncharacterized protein</fullName>
    </submittedName>
</protein>